<keyword evidence="2 7" id="KW-0813">Transport</keyword>
<dbReference type="PANTHER" id="PTHR30193:SF1">
    <property type="entry name" value="ABC TRANSPORTER PERMEASE PROTEIN YESP-RELATED"/>
    <property type="match status" value="1"/>
</dbReference>
<accession>A0ABT7S5N0</accession>
<dbReference type="PANTHER" id="PTHR30193">
    <property type="entry name" value="ABC TRANSPORTER PERMEASE PROTEIN"/>
    <property type="match status" value="1"/>
</dbReference>
<dbReference type="RefSeq" id="WP_289445262.1">
    <property type="nucleotide sequence ID" value="NZ_JAUCGR010000001.1"/>
</dbReference>
<keyword evidence="4 7" id="KW-0812">Transmembrane</keyword>
<keyword evidence="3" id="KW-1003">Cell membrane</keyword>
<dbReference type="InterPro" id="IPR035906">
    <property type="entry name" value="MetI-like_sf"/>
</dbReference>
<dbReference type="PROSITE" id="PS50928">
    <property type="entry name" value="ABC_TM1"/>
    <property type="match status" value="1"/>
</dbReference>
<evidence type="ECO:0000256" key="4">
    <source>
        <dbReference type="ARBA" id="ARBA00022692"/>
    </source>
</evidence>
<keyword evidence="6 7" id="KW-0472">Membrane</keyword>
<keyword evidence="10" id="KW-1185">Reference proteome</keyword>
<proteinExistence type="inferred from homology"/>
<protein>
    <submittedName>
        <fullName evidence="9">Sugar ABC transporter permease</fullName>
    </submittedName>
</protein>
<evidence type="ECO:0000256" key="3">
    <source>
        <dbReference type="ARBA" id="ARBA00022475"/>
    </source>
</evidence>
<feature type="transmembrane region" description="Helical" evidence="7">
    <location>
        <begin position="210"/>
        <end position="230"/>
    </location>
</feature>
<evidence type="ECO:0000313" key="10">
    <source>
        <dbReference type="Proteomes" id="UP001321453"/>
    </source>
</evidence>
<feature type="transmembrane region" description="Helical" evidence="7">
    <location>
        <begin position="109"/>
        <end position="129"/>
    </location>
</feature>
<comment type="caution">
    <text evidence="9">The sequence shown here is derived from an EMBL/GenBank/DDBJ whole genome shotgun (WGS) entry which is preliminary data.</text>
</comment>
<evidence type="ECO:0000313" key="9">
    <source>
        <dbReference type="EMBL" id="MDM7830362.1"/>
    </source>
</evidence>
<feature type="transmembrane region" description="Helical" evidence="7">
    <location>
        <begin position="276"/>
        <end position="299"/>
    </location>
</feature>
<reference evidence="9 10" key="1">
    <citation type="submission" date="2023-06" db="EMBL/GenBank/DDBJ databases">
        <title>Cellulomonas sp. MW9 Whole genome sequence.</title>
        <authorList>
            <person name="Park S."/>
        </authorList>
    </citation>
    <scope>NUCLEOTIDE SEQUENCE [LARGE SCALE GENOMIC DNA]</scope>
    <source>
        <strain evidence="9 10">MW9</strain>
    </source>
</reference>
<dbReference type="EMBL" id="JAUCGR010000001">
    <property type="protein sequence ID" value="MDM7830362.1"/>
    <property type="molecule type" value="Genomic_DNA"/>
</dbReference>
<feature type="transmembrane region" description="Helical" evidence="7">
    <location>
        <begin position="160"/>
        <end position="181"/>
    </location>
</feature>
<evidence type="ECO:0000259" key="8">
    <source>
        <dbReference type="PROSITE" id="PS50928"/>
    </source>
</evidence>
<organism evidence="9 10">
    <name type="scientific">Cellulomonas edaphi</name>
    <dbReference type="NCBI Taxonomy" id="3053468"/>
    <lineage>
        <taxon>Bacteria</taxon>
        <taxon>Bacillati</taxon>
        <taxon>Actinomycetota</taxon>
        <taxon>Actinomycetes</taxon>
        <taxon>Micrococcales</taxon>
        <taxon>Cellulomonadaceae</taxon>
        <taxon>Cellulomonas</taxon>
    </lineage>
</organism>
<dbReference type="Gene3D" id="1.10.3720.10">
    <property type="entry name" value="MetI-like"/>
    <property type="match status" value="1"/>
</dbReference>
<dbReference type="InterPro" id="IPR035277">
    <property type="entry name" value="MalF_N"/>
</dbReference>
<dbReference type="SUPFAM" id="SSF161098">
    <property type="entry name" value="MetI-like"/>
    <property type="match status" value="1"/>
</dbReference>
<evidence type="ECO:0000256" key="5">
    <source>
        <dbReference type="ARBA" id="ARBA00022989"/>
    </source>
</evidence>
<feature type="transmembrane region" description="Helical" evidence="7">
    <location>
        <begin position="21"/>
        <end position="43"/>
    </location>
</feature>
<evidence type="ECO:0000256" key="6">
    <source>
        <dbReference type="ARBA" id="ARBA00023136"/>
    </source>
</evidence>
<sequence length="311" mass="33365">MASAIRRRRTLTAYTFLAPSLLGMVIFFVFPLIMTVVYSFTAFDLSNPPRWNNFANWKFLFGGDPLIGQAALNTLWFVAILVPVRIAGAMLVAWALTRARRSSGALRTVYYLPALVPPVASTIAFVFLLNPATGPVNRALAAVGIEGPGWFTDPSWSKPALVMLGLWVLGDIMVIFLAALLDVPTEQYEAAELDGANGVQRFRHITLPNMAPVLLFALITGVIAALQYFTEPAVASATAMGKSSVGAGTSQLLGWPDGSTLTYGQLLYSKAFGANLFGYASAMAVVLFLVAGVTTAVLLRRFSSFTPEVAS</sequence>
<evidence type="ECO:0000256" key="1">
    <source>
        <dbReference type="ARBA" id="ARBA00004651"/>
    </source>
</evidence>
<feature type="domain" description="ABC transmembrane type-1" evidence="8">
    <location>
        <begin position="71"/>
        <end position="298"/>
    </location>
</feature>
<comment type="subcellular location">
    <subcellularLocation>
        <location evidence="1 7">Cell membrane</location>
        <topology evidence="1 7">Multi-pass membrane protein</topology>
    </subcellularLocation>
</comment>
<dbReference type="Gene3D" id="1.20.58.370">
    <property type="entry name" value="MalF N-terminal region-like"/>
    <property type="match status" value="1"/>
</dbReference>
<dbReference type="Proteomes" id="UP001321453">
    <property type="component" value="Unassembled WGS sequence"/>
</dbReference>
<dbReference type="CDD" id="cd06261">
    <property type="entry name" value="TM_PBP2"/>
    <property type="match status" value="1"/>
</dbReference>
<dbReference type="InterPro" id="IPR000515">
    <property type="entry name" value="MetI-like"/>
</dbReference>
<dbReference type="Pfam" id="PF00528">
    <property type="entry name" value="BPD_transp_1"/>
    <property type="match status" value="1"/>
</dbReference>
<name>A0ABT7S5N0_9CELL</name>
<comment type="similarity">
    <text evidence="7">Belongs to the binding-protein-dependent transport system permease family.</text>
</comment>
<dbReference type="InterPro" id="IPR051393">
    <property type="entry name" value="ABC_transporter_permease"/>
</dbReference>
<gene>
    <name evidence="9" type="ORF">QRT05_03375</name>
</gene>
<dbReference type="SUPFAM" id="SSF160964">
    <property type="entry name" value="MalF N-terminal region-like"/>
    <property type="match status" value="1"/>
</dbReference>
<evidence type="ECO:0000256" key="2">
    <source>
        <dbReference type="ARBA" id="ARBA00022448"/>
    </source>
</evidence>
<keyword evidence="5 7" id="KW-1133">Transmembrane helix</keyword>
<evidence type="ECO:0000256" key="7">
    <source>
        <dbReference type="RuleBase" id="RU363032"/>
    </source>
</evidence>
<feature type="transmembrane region" description="Helical" evidence="7">
    <location>
        <begin position="75"/>
        <end position="97"/>
    </location>
</feature>